<organism evidence="2 3">
    <name type="scientific">Malus domestica</name>
    <name type="common">Apple</name>
    <name type="synonym">Pyrus malus</name>
    <dbReference type="NCBI Taxonomy" id="3750"/>
    <lineage>
        <taxon>Eukaryota</taxon>
        <taxon>Viridiplantae</taxon>
        <taxon>Streptophyta</taxon>
        <taxon>Embryophyta</taxon>
        <taxon>Tracheophyta</taxon>
        <taxon>Spermatophyta</taxon>
        <taxon>Magnoliopsida</taxon>
        <taxon>eudicotyledons</taxon>
        <taxon>Gunneridae</taxon>
        <taxon>Pentapetalae</taxon>
        <taxon>rosids</taxon>
        <taxon>fabids</taxon>
        <taxon>Rosales</taxon>
        <taxon>Rosaceae</taxon>
        <taxon>Amygdaloideae</taxon>
        <taxon>Maleae</taxon>
        <taxon>Malus</taxon>
    </lineage>
</organism>
<feature type="domain" description="Terpene synthase metal-binding" evidence="1">
    <location>
        <begin position="1"/>
        <end position="49"/>
    </location>
</feature>
<dbReference type="Gene3D" id="1.10.600.10">
    <property type="entry name" value="Farnesyl Diphosphate Synthase"/>
    <property type="match status" value="2"/>
</dbReference>
<reference evidence="2 3" key="1">
    <citation type="submission" date="2018-10" db="EMBL/GenBank/DDBJ databases">
        <title>A high-quality apple genome assembly.</title>
        <authorList>
            <person name="Hu J."/>
        </authorList>
    </citation>
    <scope>NUCLEOTIDE SEQUENCE [LARGE SCALE GENOMIC DNA]</scope>
    <source>
        <strain evidence="3">cv. HFTH1</strain>
        <tissue evidence="2">Young leaf</tissue>
    </source>
</reference>
<keyword evidence="3" id="KW-1185">Reference proteome</keyword>
<dbReference type="InterPro" id="IPR005630">
    <property type="entry name" value="Terpene_synthase_metal-bd"/>
</dbReference>
<dbReference type="Pfam" id="PF03936">
    <property type="entry name" value="Terpene_synth_C"/>
    <property type="match status" value="1"/>
</dbReference>
<sequence length="180" mass="20474">MKLCFLALYNTVNVMVYDTLKKEKTSTLMSQKLYWADLCKAFLMETTWGRLQEEVDRGETANSIACMMSGSLCISEESARQYTSNLVENSWKNLNKDGACASPCTKQFVKAARNLARISQCIYQYGDEHGAPVMSKESNPISDYRSHLKTITQTHIYAGWLLATKRVEFILVSWSISNMH</sequence>
<dbReference type="GO" id="GO:0000287">
    <property type="term" value="F:magnesium ion binding"/>
    <property type="evidence" value="ECO:0007669"/>
    <property type="project" value="InterPro"/>
</dbReference>
<accession>A0A498K3A4</accession>
<name>A0A498K3A4_MALDO</name>
<evidence type="ECO:0000259" key="1">
    <source>
        <dbReference type="Pfam" id="PF03936"/>
    </source>
</evidence>
<dbReference type="GO" id="GO:0010333">
    <property type="term" value="F:terpene synthase activity"/>
    <property type="evidence" value="ECO:0007669"/>
    <property type="project" value="InterPro"/>
</dbReference>
<proteinExistence type="predicted"/>
<dbReference type="InterPro" id="IPR008949">
    <property type="entry name" value="Isoprenoid_synthase_dom_sf"/>
</dbReference>
<gene>
    <name evidence="2" type="ORF">DVH24_021533</name>
</gene>
<dbReference type="AlphaFoldDB" id="A0A498K3A4"/>
<comment type="caution">
    <text evidence="2">The sequence shown here is derived from an EMBL/GenBank/DDBJ whole genome shotgun (WGS) entry which is preliminary data.</text>
</comment>
<evidence type="ECO:0000313" key="3">
    <source>
        <dbReference type="Proteomes" id="UP000290289"/>
    </source>
</evidence>
<evidence type="ECO:0000313" key="2">
    <source>
        <dbReference type="EMBL" id="RXH99731.1"/>
    </source>
</evidence>
<dbReference type="EMBL" id="RDQH01000331">
    <property type="protein sequence ID" value="RXH99731.1"/>
    <property type="molecule type" value="Genomic_DNA"/>
</dbReference>
<protein>
    <recommendedName>
        <fullName evidence="1">Terpene synthase metal-binding domain-containing protein</fullName>
    </recommendedName>
</protein>
<dbReference type="Proteomes" id="UP000290289">
    <property type="component" value="Chromosome 5"/>
</dbReference>
<dbReference type="SUPFAM" id="SSF48576">
    <property type="entry name" value="Terpenoid synthases"/>
    <property type="match status" value="1"/>
</dbReference>